<dbReference type="Pfam" id="PF13238">
    <property type="entry name" value="AAA_18"/>
    <property type="match status" value="1"/>
</dbReference>
<dbReference type="OrthoDB" id="10251185at2759"/>
<comment type="catalytic activity">
    <reaction evidence="10">
        <text>ATP + H2O = ADP + phosphate + H(+)</text>
        <dbReference type="Rhea" id="RHEA:13065"/>
        <dbReference type="ChEBI" id="CHEBI:15377"/>
        <dbReference type="ChEBI" id="CHEBI:15378"/>
        <dbReference type="ChEBI" id="CHEBI:30616"/>
        <dbReference type="ChEBI" id="CHEBI:43474"/>
        <dbReference type="ChEBI" id="CHEBI:456216"/>
    </reaction>
</comment>
<keyword evidence="2 10" id="KW-0963">Cytoplasm</keyword>
<comment type="similarity">
    <text evidence="10">Belongs to the adenylate kinase family. AK6 subfamily.</text>
</comment>
<dbReference type="GO" id="GO:0016887">
    <property type="term" value="F:ATP hydrolysis activity"/>
    <property type="evidence" value="ECO:0007669"/>
    <property type="project" value="UniProtKB-UniRule"/>
</dbReference>
<accession>A0A427Y0I8</accession>
<keyword evidence="3 10" id="KW-0690">Ribosome biogenesis</keyword>
<dbReference type="GeneID" id="39590685"/>
<evidence type="ECO:0000256" key="8">
    <source>
        <dbReference type="ARBA" id="ARBA00022840"/>
    </source>
</evidence>
<keyword evidence="5 10" id="KW-0808">Transferase</keyword>
<evidence type="ECO:0000313" key="12">
    <source>
        <dbReference type="Proteomes" id="UP000279236"/>
    </source>
</evidence>
<comment type="subunit">
    <text evidence="10">Interacts with small ribosomal subunit protein uS11. Not a structural component of 43S pre-ribosomes, but transiently interacts with them by binding to uS11.</text>
</comment>
<comment type="function">
    <text evidence="10">Broad-specificity nucleoside monophosphate (NMP) kinase that catalyzes the reversible transfer of the terminal phosphate group between nucleoside triphosphates and monophosphates. Has also ATPase activity. Involved in the late cytoplasmic maturation steps of the 40S ribosomal particles, specifically 18S rRNA maturation. While NMP activity is not required for ribosome maturation, ATPase activity is. Associates transiently with small ribosomal subunit protein uS11. ATP hydrolysis breaks the interaction with uS11. May temporarily remove uS11 from the ribosome to enable a conformational change of the ribosomal RNA that is needed for the final maturation step of the small ribosomal subunit. Its NMP activity may have a role in nuclear energy homeostasis.</text>
</comment>
<evidence type="ECO:0000313" key="11">
    <source>
        <dbReference type="EMBL" id="RSH84618.1"/>
    </source>
</evidence>
<feature type="region of interest" description="NMPbind" evidence="10">
    <location>
        <begin position="46"/>
        <end position="69"/>
    </location>
</feature>
<feature type="region of interest" description="LID" evidence="10">
    <location>
        <begin position="127"/>
        <end position="137"/>
    </location>
</feature>
<comment type="catalytic activity">
    <reaction evidence="1 10">
        <text>AMP + ATP = 2 ADP</text>
        <dbReference type="Rhea" id="RHEA:12973"/>
        <dbReference type="ChEBI" id="CHEBI:30616"/>
        <dbReference type="ChEBI" id="CHEBI:456215"/>
        <dbReference type="ChEBI" id="CHEBI:456216"/>
        <dbReference type="EC" id="2.7.4.3"/>
    </reaction>
</comment>
<keyword evidence="4 10" id="KW-0698">rRNA processing</keyword>
<dbReference type="InterPro" id="IPR020618">
    <property type="entry name" value="Adenyl_kinase_AK6"/>
</dbReference>
<dbReference type="GO" id="GO:0005634">
    <property type="term" value="C:nucleus"/>
    <property type="evidence" value="ECO:0007669"/>
    <property type="project" value="UniProtKB-SubCell"/>
</dbReference>
<dbReference type="FunFam" id="3.40.50.300:FF:000372">
    <property type="entry name" value="Adenylate kinase isoenzyme 6 homolog"/>
    <property type="match status" value="1"/>
</dbReference>
<evidence type="ECO:0000256" key="2">
    <source>
        <dbReference type="ARBA" id="ARBA00022490"/>
    </source>
</evidence>
<dbReference type="Gene3D" id="3.40.50.300">
    <property type="entry name" value="P-loop containing nucleotide triphosphate hydrolases"/>
    <property type="match status" value="1"/>
</dbReference>
<dbReference type="GO" id="GO:0042274">
    <property type="term" value="P:ribosomal small subunit biogenesis"/>
    <property type="evidence" value="ECO:0007669"/>
    <property type="project" value="UniProtKB-UniRule"/>
</dbReference>
<comment type="subcellular location">
    <subcellularLocation>
        <location evidence="10">Cytoplasm</location>
    </subcellularLocation>
    <subcellularLocation>
        <location evidence="10">Nucleus</location>
    </subcellularLocation>
</comment>
<name>A0A427Y0I8_9TREE</name>
<evidence type="ECO:0000256" key="7">
    <source>
        <dbReference type="ARBA" id="ARBA00022777"/>
    </source>
</evidence>
<protein>
    <recommendedName>
        <fullName evidence="10">Adenylate kinase isoenzyme 6 homolog</fullName>
        <shortName evidence="10">AK6</shortName>
        <ecNumber evidence="10">2.7.4.3</ecNumber>
    </recommendedName>
    <alternativeName>
        <fullName evidence="10">Dual activity adenylate kinase/ATPase</fullName>
        <shortName evidence="10">AK/ATPase</shortName>
    </alternativeName>
</protein>
<dbReference type="RefSeq" id="XP_028478066.1">
    <property type="nucleotide sequence ID" value="XM_028621614.1"/>
</dbReference>
<dbReference type="EC" id="2.7.4.3" evidence="10"/>
<evidence type="ECO:0000256" key="1">
    <source>
        <dbReference type="ARBA" id="ARBA00000582"/>
    </source>
</evidence>
<keyword evidence="7 10" id="KW-0418">Kinase</keyword>
<keyword evidence="12" id="KW-1185">Reference proteome</keyword>
<evidence type="ECO:0000256" key="3">
    <source>
        <dbReference type="ARBA" id="ARBA00022517"/>
    </source>
</evidence>
<reference evidence="11 12" key="1">
    <citation type="submission" date="2018-11" db="EMBL/GenBank/DDBJ databases">
        <title>Genome sequence of Apiotrichum porosum DSM 27194.</title>
        <authorList>
            <person name="Aliyu H."/>
            <person name="Gorte O."/>
            <person name="Ochsenreither K."/>
        </authorList>
    </citation>
    <scope>NUCLEOTIDE SEQUENCE [LARGE SCALE GENOMIC DNA]</scope>
    <source>
        <strain evidence="11 12">DSM 27194</strain>
    </source>
</reference>
<feature type="binding site" evidence="10">
    <location>
        <position position="22"/>
    </location>
    <ligand>
        <name>ATP</name>
        <dbReference type="ChEBI" id="CHEBI:30616"/>
    </ligand>
</feature>
<feature type="binding site" evidence="10">
    <location>
        <position position="21"/>
    </location>
    <ligand>
        <name>ATP</name>
        <dbReference type="ChEBI" id="CHEBI:30616"/>
    </ligand>
</feature>
<dbReference type="GO" id="GO:0005737">
    <property type="term" value="C:cytoplasm"/>
    <property type="evidence" value="ECO:0007669"/>
    <property type="project" value="UniProtKB-SubCell"/>
</dbReference>
<dbReference type="GO" id="GO:0005524">
    <property type="term" value="F:ATP binding"/>
    <property type="evidence" value="ECO:0007669"/>
    <property type="project" value="UniProtKB-KW"/>
</dbReference>
<dbReference type="GO" id="GO:0004017">
    <property type="term" value="F:AMP kinase activity"/>
    <property type="evidence" value="ECO:0007669"/>
    <property type="project" value="UniProtKB-UniRule"/>
</dbReference>
<evidence type="ECO:0000256" key="10">
    <source>
        <dbReference type="HAMAP-Rule" id="MF_03173"/>
    </source>
</evidence>
<dbReference type="PANTHER" id="PTHR12595">
    <property type="entry name" value="POS9-ACTIVATING FACTOR FAP7-RELATED"/>
    <property type="match status" value="1"/>
</dbReference>
<dbReference type="InterPro" id="IPR027417">
    <property type="entry name" value="P-loop_NTPase"/>
</dbReference>
<dbReference type="STRING" id="105984.A0A427Y0I8"/>
<proteinExistence type="inferred from homology"/>
<evidence type="ECO:0000256" key="4">
    <source>
        <dbReference type="ARBA" id="ARBA00022552"/>
    </source>
</evidence>
<keyword evidence="8 10" id="KW-0067">ATP-binding</keyword>
<feature type="binding site" evidence="10">
    <location>
        <position position="23"/>
    </location>
    <ligand>
        <name>ATP</name>
        <dbReference type="ChEBI" id="CHEBI:30616"/>
    </ligand>
</feature>
<dbReference type="EMBL" id="RSCE01000003">
    <property type="protein sequence ID" value="RSH84618.1"/>
    <property type="molecule type" value="Genomic_DNA"/>
</dbReference>
<comment type="caution">
    <text evidence="11">The sequence shown here is derived from an EMBL/GenBank/DDBJ whole genome shotgun (WGS) entry which is preliminary data.</text>
</comment>
<comment type="caution">
    <text evidence="10">Lacks conserved residue(s) required for the propagation of feature annotation.</text>
</comment>
<feature type="binding site" evidence="10">
    <location>
        <position position="128"/>
    </location>
    <ligand>
        <name>ATP</name>
        <dbReference type="ChEBI" id="CHEBI:30616"/>
    </ligand>
</feature>
<organism evidence="11 12">
    <name type="scientific">Apiotrichum porosum</name>
    <dbReference type="NCBI Taxonomy" id="105984"/>
    <lineage>
        <taxon>Eukaryota</taxon>
        <taxon>Fungi</taxon>
        <taxon>Dikarya</taxon>
        <taxon>Basidiomycota</taxon>
        <taxon>Agaricomycotina</taxon>
        <taxon>Tremellomycetes</taxon>
        <taxon>Trichosporonales</taxon>
        <taxon>Trichosporonaceae</taxon>
        <taxon>Apiotrichum</taxon>
    </lineage>
</organism>
<dbReference type="AlphaFoldDB" id="A0A427Y0I8"/>
<dbReference type="SUPFAM" id="SSF52540">
    <property type="entry name" value="P-loop containing nucleoside triphosphate hydrolases"/>
    <property type="match status" value="1"/>
</dbReference>
<keyword evidence="9 10" id="KW-0539">Nucleus</keyword>
<evidence type="ECO:0000256" key="9">
    <source>
        <dbReference type="ARBA" id="ARBA00023242"/>
    </source>
</evidence>
<dbReference type="PANTHER" id="PTHR12595:SF0">
    <property type="entry name" value="ADENYLATE KINASE ISOENZYME 6"/>
    <property type="match status" value="1"/>
</dbReference>
<dbReference type="HAMAP" id="MF_00039">
    <property type="entry name" value="Adenylate_kinase_AK6"/>
    <property type="match status" value="1"/>
</dbReference>
<dbReference type="GO" id="GO:0006364">
    <property type="term" value="P:rRNA processing"/>
    <property type="evidence" value="ECO:0007669"/>
    <property type="project" value="UniProtKB-KW"/>
</dbReference>
<evidence type="ECO:0000256" key="6">
    <source>
        <dbReference type="ARBA" id="ARBA00022741"/>
    </source>
</evidence>
<feature type="binding site" evidence="10">
    <location>
        <position position="19"/>
    </location>
    <ligand>
        <name>ATP</name>
        <dbReference type="ChEBI" id="CHEBI:30616"/>
    </ligand>
</feature>
<sequence>MTTHHPRRHPIILITGTPGCGKTLHSQVLAAECDADSPMGQMVHLNIGDIVKQHNFHEGFDDEWKSYIVDEDRLLDYLEEVVNPVDGPAPHGFILDHHDPGLFPERWIDLAVVLRCDNTVLHERLVERNYQENKITENITAEIMMTCVTETRESYAEEIIVELQSDGSGGDNEVEDNVRRIAAWATQWRDDRENGVYDE</sequence>
<dbReference type="Proteomes" id="UP000279236">
    <property type="component" value="Unassembled WGS sequence"/>
</dbReference>
<evidence type="ECO:0000256" key="5">
    <source>
        <dbReference type="ARBA" id="ARBA00022679"/>
    </source>
</evidence>
<keyword evidence="6 10" id="KW-0547">Nucleotide-binding</keyword>
<gene>
    <name evidence="11" type="primary">FAP7</name>
    <name evidence="11" type="ORF">EHS24_006142</name>
</gene>